<name>A0AAE0FB31_9CHLO</name>
<accession>A0AAE0FB31</accession>
<dbReference type="InterPro" id="IPR050588">
    <property type="entry name" value="WNK_Ser-Thr_kinase"/>
</dbReference>
<dbReference type="InterPro" id="IPR008271">
    <property type="entry name" value="Ser/Thr_kinase_AS"/>
</dbReference>
<dbReference type="Pfam" id="PF00069">
    <property type="entry name" value="Pkinase"/>
    <property type="match status" value="1"/>
</dbReference>
<comment type="caution">
    <text evidence="11">The sequence shown here is derived from an EMBL/GenBank/DDBJ whole genome shotgun (WGS) entry which is preliminary data.</text>
</comment>
<gene>
    <name evidence="11" type="ORF">CYMTET_34512</name>
</gene>
<evidence type="ECO:0000313" key="11">
    <source>
        <dbReference type="EMBL" id="KAK3256345.1"/>
    </source>
</evidence>
<feature type="compositionally biased region" description="Polar residues" evidence="9">
    <location>
        <begin position="404"/>
        <end position="414"/>
    </location>
</feature>
<keyword evidence="3" id="KW-0808">Transferase</keyword>
<dbReference type="Gene3D" id="1.10.510.10">
    <property type="entry name" value="Transferase(Phosphotransferase) domain 1"/>
    <property type="match status" value="1"/>
</dbReference>
<evidence type="ECO:0000256" key="8">
    <source>
        <dbReference type="ARBA" id="ARBA00048679"/>
    </source>
</evidence>
<evidence type="ECO:0000313" key="12">
    <source>
        <dbReference type="Proteomes" id="UP001190700"/>
    </source>
</evidence>
<evidence type="ECO:0000256" key="6">
    <source>
        <dbReference type="ARBA" id="ARBA00022840"/>
    </source>
</evidence>
<dbReference type="EMBL" id="LGRX02021744">
    <property type="protein sequence ID" value="KAK3256345.1"/>
    <property type="molecule type" value="Genomic_DNA"/>
</dbReference>
<evidence type="ECO:0000256" key="4">
    <source>
        <dbReference type="ARBA" id="ARBA00022741"/>
    </source>
</evidence>
<dbReference type="Proteomes" id="UP001190700">
    <property type="component" value="Unassembled WGS sequence"/>
</dbReference>
<dbReference type="GO" id="GO:0004674">
    <property type="term" value="F:protein serine/threonine kinase activity"/>
    <property type="evidence" value="ECO:0007669"/>
    <property type="project" value="UniProtKB-KW"/>
</dbReference>
<feature type="region of interest" description="Disordered" evidence="9">
    <location>
        <begin position="869"/>
        <end position="973"/>
    </location>
</feature>
<keyword evidence="5" id="KW-0418">Kinase</keyword>
<dbReference type="SMART" id="SM00220">
    <property type="entry name" value="S_TKc"/>
    <property type="match status" value="1"/>
</dbReference>
<feature type="compositionally biased region" description="Polar residues" evidence="9">
    <location>
        <begin position="1"/>
        <end position="14"/>
    </location>
</feature>
<feature type="compositionally biased region" description="Polar residues" evidence="9">
    <location>
        <begin position="728"/>
        <end position="745"/>
    </location>
</feature>
<feature type="domain" description="Protein kinase" evidence="10">
    <location>
        <begin position="60"/>
        <end position="319"/>
    </location>
</feature>
<comment type="catalytic activity">
    <reaction evidence="7">
        <text>L-threonyl-[protein] + ATP = O-phospho-L-threonyl-[protein] + ADP + H(+)</text>
        <dbReference type="Rhea" id="RHEA:46608"/>
        <dbReference type="Rhea" id="RHEA-COMP:11060"/>
        <dbReference type="Rhea" id="RHEA-COMP:11605"/>
        <dbReference type="ChEBI" id="CHEBI:15378"/>
        <dbReference type="ChEBI" id="CHEBI:30013"/>
        <dbReference type="ChEBI" id="CHEBI:30616"/>
        <dbReference type="ChEBI" id="CHEBI:61977"/>
        <dbReference type="ChEBI" id="CHEBI:456216"/>
        <dbReference type="EC" id="2.7.11.1"/>
    </reaction>
</comment>
<dbReference type="Gene3D" id="3.30.200.20">
    <property type="entry name" value="Phosphorylase Kinase, domain 1"/>
    <property type="match status" value="1"/>
</dbReference>
<evidence type="ECO:0000256" key="5">
    <source>
        <dbReference type="ARBA" id="ARBA00022777"/>
    </source>
</evidence>
<feature type="region of interest" description="Disordered" evidence="9">
    <location>
        <begin position="658"/>
        <end position="754"/>
    </location>
</feature>
<organism evidence="11 12">
    <name type="scientific">Cymbomonas tetramitiformis</name>
    <dbReference type="NCBI Taxonomy" id="36881"/>
    <lineage>
        <taxon>Eukaryota</taxon>
        <taxon>Viridiplantae</taxon>
        <taxon>Chlorophyta</taxon>
        <taxon>Pyramimonadophyceae</taxon>
        <taxon>Pyramimonadales</taxon>
        <taxon>Pyramimonadaceae</taxon>
        <taxon>Cymbomonas</taxon>
    </lineage>
</organism>
<proteinExistence type="predicted"/>
<evidence type="ECO:0000256" key="7">
    <source>
        <dbReference type="ARBA" id="ARBA00047899"/>
    </source>
</evidence>
<dbReference type="FunFam" id="1.10.510.10:FF:001565">
    <property type="entry name" value="WNK protein kinase"/>
    <property type="match status" value="1"/>
</dbReference>
<keyword evidence="2" id="KW-0723">Serine/threonine-protein kinase</keyword>
<feature type="region of interest" description="Disordered" evidence="9">
    <location>
        <begin position="1"/>
        <end position="40"/>
    </location>
</feature>
<feature type="compositionally biased region" description="Low complexity" evidence="9">
    <location>
        <begin position="1124"/>
        <end position="1134"/>
    </location>
</feature>
<feature type="region of interest" description="Disordered" evidence="9">
    <location>
        <begin position="1121"/>
        <end position="1149"/>
    </location>
</feature>
<evidence type="ECO:0000256" key="1">
    <source>
        <dbReference type="ARBA" id="ARBA00012513"/>
    </source>
</evidence>
<evidence type="ECO:0000256" key="2">
    <source>
        <dbReference type="ARBA" id="ARBA00022527"/>
    </source>
</evidence>
<dbReference type="PANTHER" id="PTHR13902">
    <property type="entry name" value="SERINE/THREONINE-PROTEIN KINASE WNK WITH NO LYSINE -RELATED"/>
    <property type="match status" value="1"/>
</dbReference>
<protein>
    <recommendedName>
        <fullName evidence="1">non-specific serine/threonine protein kinase</fullName>
        <ecNumber evidence="1">2.7.11.1</ecNumber>
    </recommendedName>
</protein>
<keyword evidence="4" id="KW-0547">Nucleotide-binding</keyword>
<evidence type="ECO:0000259" key="10">
    <source>
        <dbReference type="PROSITE" id="PS50011"/>
    </source>
</evidence>
<feature type="compositionally biased region" description="Acidic residues" evidence="9">
    <location>
        <begin position="19"/>
        <end position="40"/>
    </location>
</feature>
<sequence>MDEVAFSSQPSVGTSEGEAPPEEHDEPPDAPDDDEDELGVEAISEETETFLELSKDGRFGRYDEMLGQGASKAVYKGFDEVKGIEVAWNKSKLPGLENPKEYDRLRKEVETLQKLRHPNIIKIYKYWVDEGCSEVNFITEIFSCGTIRQYSQKHKHIDLKVLKNWAWQILEGLVYLHTREPIIIHRDLKSDNIFINGANGEVKIADLGASTMLDNRTRGCQTTIGTHTHMAPEMYGRDYDEKVDIYAFGMCLLEVVTRDKPYTECKTSAHIMRKVLRLEPPEALARVKNEELRNFITLCIQPNPELRPTASELLLHKFFKLEKKGKKTVVFDLHVLVPAVGNAKSIAFTYNPLSDTPQSVAREMAGEFRLLPGEEKEVLDAITMEVDTVMNTLPSKELIEDQSDVPSTSRASSSETEDTHLVKICSARPPEGPTWLSSILDSTVISGATSVEEKVPAANDLAAVAEEPANFLTQPTSEVAALPKIASEAVAPPEVTASDKGADVLTQIVPEVTALPELAAPEEDDACLKQTTPEDIAVPEAMTYKESVVGLQQSASKAAAALRVVTCEEALIQNASDAATPPEVLNHEKTVDSLSLVPSEAVTTPEVVTYEAAVDYSAQESALVAVSNAMLSPSASKKLKQALGHSPSASELQAEAIANSEGDSEAVQIPKRRKSTIRPLTNNASTIKPADSDEEDPQKFPLQDFVRRLSISKTGPVKEPDTSEDSLRNASAEPSTPENGSQSSPPFTPPAVTAISHSAGGFEEQQPPFQDSGAFNTNTSAISKEIPILKPSLLRFESHEEPRVLLVQDDVSLSSSPPMISRLTRRHSLDSKAALGIVAKAALEFEQPLALPVTSPLLLPQKCGVVEPDTHSSDWEPWSGLSGTGLQPVTPEPSEPHPCTVSHVSSSCDEGADTGDLDSHEEKEEEDEMKEFEEQLLREREKLEKEHNEKRKLKQEERNRKKQERQASRPRLTSDGVAVVKLAMESSWPLEPDGQSTLKLEKIIDVEASLPTIVIHSNPWPPPLKPPDACDREDCDGESMQMAVSPQPARLENNPVSYEKQKHVRERMQAMQANALQQLHLGPQGCLAGEVAKEVKPEKLVDAFKQPEKTPDTAKLAEPSEVFKPPTTQPTTKTGCALSNGTASGGPLEKKSSMAQLMELEAKSLGAFNNGNLRSTSNGQPLMKGNGSSKVNGVANGASVNGFNSTVQGALNGHLTPNAKGKPNGVLFTGATTQNLSFAHATGIQNGVHKSVFTSEADASAGGRTASFGVGVSMTPKSGINGH</sequence>
<dbReference type="FunFam" id="3.30.200.20:FF:000075">
    <property type="entry name" value="Probable serine/threonine-protein kinase WNK1"/>
    <property type="match status" value="1"/>
</dbReference>
<dbReference type="EC" id="2.7.11.1" evidence="1"/>
<feature type="region of interest" description="Disordered" evidence="9">
    <location>
        <begin position="398"/>
        <end position="417"/>
    </location>
</feature>
<comment type="catalytic activity">
    <reaction evidence="8">
        <text>L-seryl-[protein] + ATP = O-phospho-L-seryl-[protein] + ADP + H(+)</text>
        <dbReference type="Rhea" id="RHEA:17989"/>
        <dbReference type="Rhea" id="RHEA-COMP:9863"/>
        <dbReference type="Rhea" id="RHEA-COMP:11604"/>
        <dbReference type="ChEBI" id="CHEBI:15378"/>
        <dbReference type="ChEBI" id="CHEBI:29999"/>
        <dbReference type="ChEBI" id="CHEBI:30616"/>
        <dbReference type="ChEBI" id="CHEBI:83421"/>
        <dbReference type="ChEBI" id="CHEBI:456216"/>
        <dbReference type="EC" id="2.7.11.1"/>
    </reaction>
</comment>
<dbReference type="InterPro" id="IPR000719">
    <property type="entry name" value="Prot_kinase_dom"/>
</dbReference>
<keyword evidence="6" id="KW-0067">ATP-binding</keyword>
<feature type="compositionally biased region" description="Basic and acidic residues" evidence="9">
    <location>
        <begin position="932"/>
        <end position="967"/>
    </location>
</feature>
<dbReference type="SUPFAM" id="SSF56112">
    <property type="entry name" value="Protein kinase-like (PK-like)"/>
    <property type="match status" value="1"/>
</dbReference>
<keyword evidence="12" id="KW-1185">Reference proteome</keyword>
<dbReference type="PROSITE" id="PS00108">
    <property type="entry name" value="PROTEIN_KINASE_ST"/>
    <property type="match status" value="1"/>
</dbReference>
<evidence type="ECO:0000256" key="9">
    <source>
        <dbReference type="SAM" id="MobiDB-lite"/>
    </source>
</evidence>
<feature type="compositionally biased region" description="Basic and acidic residues" evidence="9">
    <location>
        <begin position="716"/>
        <end position="727"/>
    </location>
</feature>
<evidence type="ECO:0000256" key="3">
    <source>
        <dbReference type="ARBA" id="ARBA00022679"/>
    </source>
</evidence>
<reference evidence="11 12" key="1">
    <citation type="journal article" date="2015" name="Genome Biol. Evol.">
        <title>Comparative Genomics of a Bacterivorous Green Alga Reveals Evolutionary Causalities and Consequences of Phago-Mixotrophic Mode of Nutrition.</title>
        <authorList>
            <person name="Burns J.A."/>
            <person name="Paasch A."/>
            <person name="Narechania A."/>
            <person name="Kim E."/>
        </authorList>
    </citation>
    <scope>NUCLEOTIDE SEQUENCE [LARGE SCALE GENOMIC DNA]</scope>
    <source>
        <strain evidence="11 12">PLY_AMNH</strain>
    </source>
</reference>
<dbReference type="PROSITE" id="PS50011">
    <property type="entry name" value="PROTEIN_KINASE_DOM"/>
    <property type="match status" value="1"/>
</dbReference>
<dbReference type="InterPro" id="IPR011009">
    <property type="entry name" value="Kinase-like_dom_sf"/>
</dbReference>
<dbReference type="GO" id="GO:0005524">
    <property type="term" value="F:ATP binding"/>
    <property type="evidence" value="ECO:0007669"/>
    <property type="project" value="UniProtKB-KW"/>
</dbReference>